<organism evidence="8 9">
    <name type="scientific">Trichoderma arundinaceum</name>
    <dbReference type="NCBI Taxonomy" id="490622"/>
    <lineage>
        <taxon>Eukaryota</taxon>
        <taxon>Fungi</taxon>
        <taxon>Dikarya</taxon>
        <taxon>Ascomycota</taxon>
        <taxon>Pezizomycotina</taxon>
        <taxon>Sordariomycetes</taxon>
        <taxon>Hypocreomycetidae</taxon>
        <taxon>Hypocreales</taxon>
        <taxon>Hypocreaceae</taxon>
        <taxon>Trichoderma</taxon>
    </lineage>
</organism>
<reference evidence="8 9" key="1">
    <citation type="journal article" date="2018" name="PLoS Pathog.">
        <title>Evolution of structural diversity of trichothecenes, a family of toxins produced by plant pathogenic and entomopathogenic fungi.</title>
        <authorList>
            <person name="Proctor R.H."/>
            <person name="McCormick S.P."/>
            <person name="Kim H.S."/>
            <person name="Cardoza R.E."/>
            <person name="Stanley A.M."/>
            <person name="Lindo L."/>
            <person name="Kelly A."/>
            <person name="Brown D.W."/>
            <person name="Lee T."/>
            <person name="Vaughan M.M."/>
            <person name="Alexander N.J."/>
            <person name="Busman M."/>
            <person name="Gutierrez S."/>
        </authorList>
    </citation>
    <scope>NUCLEOTIDE SEQUENCE [LARGE SCALE GENOMIC DNA]</scope>
    <source>
        <strain evidence="8 9">IBT 40837</strain>
    </source>
</reference>
<dbReference type="InterPro" id="IPR001563">
    <property type="entry name" value="Peptidase_S10"/>
</dbReference>
<dbReference type="InterPro" id="IPR018202">
    <property type="entry name" value="Ser_caboxypep_ser_AS"/>
</dbReference>
<feature type="region of interest" description="Disordered" evidence="7">
    <location>
        <begin position="41"/>
        <end position="68"/>
    </location>
</feature>
<keyword evidence="2 6" id="KW-0121">Carboxypeptidase</keyword>
<keyword evidence="6" id="KW-0732">Signal</keyword>
<evidence type="ECO:0000256" key="7">
    <source>
        <dbReference type="SAM" id="MobiDB-lite"/>
    </source>
</evidence>
<feature type="compositionally biased region" description="Basic and acidic residues" evidence="7">
    <location>
        <begin position="46"/>
        <end position="57"/>
    </location>
</feature>
<evidence type="ECO:0000256" key="1">
    <source>
        <dbReference type="ARBA" id="ARBA00009431"/>
    </source>
</evidence>
<evidence type="ECO:0000256" key="2">
    <source>
        <dbReference type="ARBA" id="ARBA00022645"/>
    </source>
</evidence>
<dbReference type="PRINTS" id="PR00724">
    <property type="entry name" value="CRBOXYPTASEC"/>
</dbReference>
<accession>A0A395N7M8</accession>
<protein>
    <recommendedName>
        <fullName evidence="6">Carboxypeptidase</fullName>
        <ecNumber evidence="6">3.4.16.-</ecNumber>
    </recommendedName>
</protein>
<evidence type="ECO:0000256" key="3">
    <source>
        <dbReference type="ARBA" id="ARBA00022670"/>
    </source>
</evidence>
<dbReference type="EC" id="3.4.16.-" evidence="6"/>
<dbReference type="STRING" id="490622.A0A395N7M8"/>
<dbReference type="PANTHER" id="PTHR11802:SF479">
    <property type="entry name" value="CARBOXYPEPTIDASE"/>
    <property type="match status" value="1"/>
</dbReference>
<evidence type="ECO:0000256" key="5">
    <source>
        <dbReference type="ARBA" id="ARBA00023180"/>
    </source>
</evidence>
<dbReference type="PANTHER" id="PTHR11802">
    <property type="entry name" value="SERINE PROTEASE FAMILY S10 SERINE CARBOXYPEPTIDASE"/>
    <property type="match status" value="1"/>
</dbReference>
<keyword evidence="3 6" id="KW-0645">Protease</keyword>
<sequence>MKFHWALSLLAAASSVTAESSQKISANRLIEAIHGPRRAVNPTEFRSLEDRSADKSKPKPKPHPRFLNSHTKKFAVNGTGLPEVDFDVGESYSGLLPISNKTNERDHLFFWFFPTVNEEHQKDKEITIWLNGGPGCSSLLGFLQENGPFLWQPGTIKPQPNPWSWHLLTNVVWIEQPVGVGYSQGEPSITNEDELAAQFMGFWRNFIDTFSLQGWKVYIAAESYGGYYGPYISSNFLDAKDKEYYNLKGLIVYDGIMFDGNVQSNVPTLQYVTRHKDEFAFDDATLAKVKSISDGCGFTDYFEKYLTFPPSGVQPIITPGLQVLPNGTIAGNETCYDFWNYVTEWATEANPCFNVYNILDHCPFPYDPLGDEPYFDRADVKKALHAPAAINWTQCINNPFNSTDGSDQSPPPGLKQLPHVIDATQNVILAQGAVDWILVLNGVILGVQNMTWGGKTGFQTQPQDPFYVPLYGFDPFGSGGYASNLPAGSGVQGTTHHERGLTLVATQLAGHEGPQYAAASAFRHLEKLLGRVKSLSGTEPFTLPELRNVTQLKASSLGKGIVPIP</sequence>
<dbReference type="AlphaFoldDB" id="A0A395N7M8"/>
<keyword evidence="4 6" id="KW-0378">Hydrolase</keyword>
<dbReference type="Pfam" id="PF00450">
    <property type="entry name" value="Peptidase_S10"/>
    <property type="match status" value="1"/>
</dbReference>
<dbReference type="EMBL" id="PXOA01001032">
    <property type="protein sequence ID" value="RFU72029.1"/>
    <property type="molecule type" value="Genomic_DNA"/>
</dbReference>
<evidence type="ECO:0000313" key="8">
    <source>
        <dbReference type="EMBL" id="RFU72029.1"/>
    </source>
</evidence>
<dbReference type="Proteomes" id="UP000266272">
    <property type="component" value="Unassembled WGS sequence"/>
</dbReference>
<dbReference type="Gene3D" id="3.40.50.1820">
    <property type="entry name" value="alpha/beta hydrolase"/>
    <property type="match status" value="1"/>
</dbReference>
<dbReference type="PROSITE" id="PS00131">
    <property type="entry name" value="CARBOXYPEPT_SER_SER"/>
    <property type="match status" value="1"/>
</dbReference>
<comment type="similarity">
    <text evidence="1 6">Belongs to the peptidase S10 family.</text>
</comment>
<dbReference type="InterPro" id="IPR029058">
    <property type="entry name" value="AB_hydrolase_fold"/>
</dbReference>
<evidence type="ECO:0000256" key="4">
    <source>
        <dbReference type="ARBA" id="ARBA00022801"/>
    </source>
</evidence>
<evidence type="ECO:0000313" key="9">
    <source>
        <dbReference type="Proteomes" id="UP000266272"/>
    </source>
</evidence>
<name>A0A395N7M8_TRIAR</name>
<comment type="caution">
    <text evidence="8">The sequence shown here is derived from an EMBL/GenBank/DDBJ whole genome shotgun (WGS) entry which is preliminary data.</text>
</comment>
<keyword evidence="5" id="KW-0325">Glycoprotein</keyword>
<evidence type="ECO:0000256" key="6">
    <source>
        <dbReference type="RuleBase" id="RU361156"/>
    </source>
</evidence>
<dbReference type="OrthoDB" id="443318at2759"/>
<dbReference type="GO" id="GO:0006508">
    <property type="term" value="P:proteolysis"/>
    <property type="evidence" value="ECO:0007669"/>
    <property type="project" value="UniProtKB-KW"/>
</dbReference>
<proteinExistence type="inferred from homology"/>
<gene>
    <name evidence="8" type="ORF">TARUN_10234</name>
</gene>
<feature type="signal peptide" evidence="6">
    <location>
        <begin position="1"/>
        <end position="18"/>
    </location>
</feature>
<dbReference type="GO" id="GO:0004185">
    <property type="term" value="F:serine-type carboxypeptidase activity"/>
    <property type="evidence" value="ECO:0007669"/>
    <property type="project" value="UniProtKB-UniRule"/>
</dbReference>
<feature type="chain" id="PRO_5017104819" description="Carboxypeptidase" evidence="6">
    <location>
        <begin position="19"/>
        <end position="565"/>
    </location>
</feature>
<dbReference type="SUPFAM" id="SSF53474">
    <property type="entry name" value="alpha/beta-Hydrolases"/>
    <property type="match status" value="1"/>
</dbReference>
<keyword evidence="9" id="KW-1185">Reference proteome</keyword>